<evidence type="ECO:0000259" key="2">
    <source>
        <dbReference type="Pfam" id="PF23055"/>
    </source>
</evidence>
<feature type="domain" description="DUF7041" evidence="2">
    <location>
        <begin position="5"/>
        <end position="56"/>
    </location>
</feature>
<feature type="region of interest" description="Disordered" evidence="1">
    <location>
        <begin position="87"/>
        <end position="114"/>
    </location>
</feature>
<organism evidence="3 4">
    <name type="scientific">Dufourea novaeangliae</name>
    <name type="common">Sweat bee</name>
    <dbReference type="NCBI Taxonomy" id="178035"/>
    <lineage>
        <taxon>Eukaryota</taxon>
        <taxon>Metazoa</taxon>
        <taxon>Ecdysozoa</taxon>
        <taxon>Arthropoda</taxon>
        <taxon>Hexapoda</taxon>
        <taxon>Insecta</taxon>
        <taxon>Pterygota</taxon>
        <taxon>Neoptera</taxon>
        <taxon>Endopterygota</taxon>
        <taxon>Hymenoptera</taxon>
        <taxon>Apocrita</taxon>
        <taxon>Aculeata</taxon>
        <taxon>Apoidea</taxon>
        <taxon>Anthophila</taxon>
        <taxon>Halictidae</taxon>
        <taxon>Rophitinae</taxon>
        <taxon>Dufourea</taxon>
    </lineage>
</organism>
<sequence>RVPKIPTFFRGDPDLWFLQVEISFRNARITAEATKADAVLAALDMEVLSTVKDILSVSRRAPSPSSVESDIKRILASITSLSERVARLEARNNRPRSRAASRSRSSGNRGRSADCATPRLCVAHTKYPENPTSCKSWCAKFASWQTKN</sequence>
<dbReference type="Pfam" id="PF23055">
    <property type="entry name" value="DUF7041"/>
    <property type="match status" value="1"/>
</dbReference>
<accession>A0A154PPZ0</accession>
<evidence type="ECO:0000313" key="3">
    <source>
        <dbReference type="EMBL" id="KZC13976.1"/>
    </source>
</evidence>
<feature type="non-terminal residue" evidence="3">
    <location>
        <position position="1"/>
    </location>
</feature>
<proteinExistence type="predicted"/>
<keyword evidence="4" id="KW-1185">Reference proteome</keyword>
<dbReference type="AlphaFoldDB" id="A0A154PPZ0"/>
<evidence type="ECO:0000313" key="4">
    <source>
        <dbReference type="Proteomes" id="UP000076502"/>
    </source>
</evidence>
<dbReference type="PANTHER" id="PTHR33327">
    <property type="entry name" value="ENDONUCLEASE"/>
    <property type="match status" value="1"/>
</dbReference>
<dbReference type="EMBL" id="KQ435029">
    <property type="protein sequence ID" value="KZC13976.1"/>
    <property type="molecule type" value="Genomic_DNA"/>
</dbReference>
<evidence type="ECO:0000256" key="1">
    <source>
        <dbReference type="SAM" id="MobiDB-lite"/>
    </source>
</evidence>
<gene>
    <name evidence="3" type="ORF">WN55_06546</name>
</gene>
<name>A0A154PPZ0_DUFNO</name>
<dbReference type="PANTHER" id="PTHR33327:SF3">
    <property type="entry name" value="RNA-DIRECTED DNA POLYMERASE"/>
    <property type="match status" value="1"/>
</dbReference>
<reference evidence="3 4" key="1">
    <citation type="submission" date="2015-07" db="EMBL/GenBank/DDBJ databases">
        <title>The genome of Dufourea novaeangliae.</title>
        <authorList>
            <person name="Pan H."/>
            <person name="Kapheim K."/>
        </authorList>
    </citation>
    <scope>NUCLEOTIDE SEQUENCE [LARGE SCALE GENOMIC DNA]</scope>
    <source>
        <strain evidence="3">0120121106</strain>
        <tissue evidence="3">Whole body</tissue>
    </source>
</reference>
<dbReference type="Proteomes" id="UP000076502">
    <property type="component" value="Unassembled WGS sequence"/>
</dbReference>
<protein>
    <recommendedName>
        <fullName evidence="2">DUF7041 domain-containing protein</fullName>
    </recommendedName>
</protein>
<dbReference type="InterPro" id="IPR055469">
    <property type="entry name" value="DUF7041"/>
</dbReference>